<name>A0A8I2YK22_9AGAM</name>
<evidence type="ECO:0000256" key="1">
    <source>
        <dbReference type="SAM" id="MobiDB-lite"/>
    </source>
</evidence>
<keyword evidence="2" id="KW-0732">Signal</keyword>
<feature type="signal peptide" evidence="2">
    <location>
        <begin position="1"/>
        <end position="15"/>
    </location>
</feature>
<gene>
    <name evidence="3" type="ORF">JVT61DRAFT_5949</name>
</gene>
<proteinExistence type="predicted"/>
<sequence length="426" mass="47084">MVLHFLHLIAKIALAKLAVCSRTTEYYDDILGAKMRSLVSGAIKRARLEKAEPTITYEAFVEDLDRGDSFTTSLIEVLVKEVAERRYRHHAADRGLIGDRTARSLRKLSSPPSVYRERAAGRGSGIRRGVDLTDYLSQPPDELDVDEDDDEFGPYGSFASGMEGTRLNTDLYDAYRSQHSWSNSSTPYFLSLPHAPPPMSSAPPPDAVNDRVLPPLVDASPPARTSVWPPGSSSGFLHSSLSRQPSIRRPGRNRMSDFSEFTAARRSTTRQLAHDEDHNARSELLTADTAEPPATSSLGPRSSAQARRFFPFGRTRRFEIIPTPRPATNMSDDWYFPPHSGWTTNPSERLGGGEESTEDRSQAPRLRRGGLRAPESLLSRHPSPPIGVPRIAFPTPEELQRVTTAAAAAMPVETNESSLAVEERVQ</sequence>
<protein>
    <submittedName>
        <fullName evidence="3">Uncharacterized protein</fullName>
    </submittedName>
</protein>
<comment type="caution">
    <text evidence="3">The sequence shown here is derived from an EMBL/GenBank/DDBJ whole genome shotgun (WGS) entry which is preliminary data.</text>
</comment>
<evidence type="ECO:0000313" key="3">
    <source>
        <dbReference type="EMBL" id="KAG6373804.1"/>
    </source>
</evidence>
<dbReference type="Proteomes" id="UP000683000">
    <property type="component" value="Unassembled WGS sequence"/>
</dbReference>
<dbReference type="AlphaFoldDB" id="A0A8I2YK22"/>
<evidence type="ECO:0000313" key="4">
    <source>
        <dbReference type="Proteomes" id="UP000683000"/>
    </source>
</evidence>
<feature type="chain" id="PRO_5034152741" evidence="2">
    <location>
        <begin position="16"/>
        <end position="426"/>
    </location>
</feature>
<keyword evidence="4" id="KW-1185">Reference proteome</keyword>
<feature type="region of interest" description="Disordered" evidence="1">
    <location>
        <begin position="197"/>
        <end position="277"/>
    </location>
</feature>
<feature type="compositionally biased region" description="Pro residues" evidence="1">
    <location>
        <begin position="197"/>
        <end position="206"/>
    </location>
</feature>
<accession>A0A8I2YK22</accession>
<evidence type="ECO:0000256" key="2">
    <source>
        <dbReference type="SAM" id="SignalP"/>
    </source>
</evidence>
<dbReference type="OrthoDB" id="3253137at2759"/>
<feature type="region of interest" description="Disordered" evidence="1">
    <location>
        <begin position="340"/>
        <end position="426"/>
    </location>
</feature>
<feature type="compositionally biased region" description="Low complexity" evidence="1">
    <location>
        <begin position="231"/>
        <end position="242"/>
    </location>
</feature>
<dbReference type="EMBL" id="JAGFBS010000020">
    <property type="protein sequence ID" value="KAG6373804.1"/>
    <property type="molecule type" value="Genomic_DNA"/>
</dbReference>
<organism evidence="3 4">
    <name type="scientific">Boletus reticuloceps</name>
    <dbReference type="NCBI Taxonomy" id="495285"/>
    <lineage>
        <taxon>Eukaryota</taxon>
        <taxon>Fungi</taxon>
        <taxon>Dikarya</taxon>
        <taxon>Basidiomycota</taxon>
        <taxon>Agaricomycotina</taxon>
        <taxon>Agaricomycetes</taxon>
        <taxon>Agaricomycetidae</taxon>
        <taxon>Boletales</taxon>
        <taxon>Boletineae</taxon>
        <taxon>Boletaceae</taxon>
        <taxon>Boletoideae</taxon>
        <taxon>Boletus</taxon>
    </lineage>
</organism>
<reference evidence="3" key="1">
    <citation type="submission" date="2021-03" db="EMBL/GenBank/DDBJ databases">
        <title>Evolutionary innovations through gain and loss of genes in the ectomycorrhizal Boletales.</title>
        <authorList>
            <person name="Wu G."/>
            <person name="Miyauchi S."/>
            <person name="Morin E."/>
            <person name="Yang Z.-L."/>
            <person name="Xu J."/>
            <person name="Martin F.M."/>
        </authorList>
    </citation>
    <scope>NUCLEOTIDE SEQUENCE</scope>
    <source>
        <strain evidence="3">BR01</strain>
    </source>
</reference>